<evidence type="ECO:0000256" key="1">
    <source>
        <dbReference type="ARBA" id="ARBA00008609"/>
    </source>
</evidence>
<reference evidence="9" key="1">
    <citation type="submission" date="2020-05" db="EMBL/GenBank/DDBJ databases">
        <authorList>
            <person name="Chiriac C."/>
            <person name="Salcher M."/>
            <person name="Ghai R."/>
            <person name="Kavagutti S V."/>
        </authorList>
    </citation>
    <scope>NUCLEOTIDE SEQUENCE</scope>
</reference>
<accession>A0A6J6G959</accession>
<dbReference type="InterPro" id="IPR006222">
    <property type="entry name" value="GCVT_N"/>
</dbReference>
<dbReference type="GO" id="GO:0005829">
    <property type="term" value="C:cytosol"/>
    <property type="evidence" value="ECO:0007669"/>
    <property type="project" value="TreeGrafter"/>
</dbReference>
<evidence type="ECO:0000259" key="8">
    <source>
        <dbReference type="Pfam" id="PF08669"/>
    </source>
</evidence>
<evidence type="ECO:0000256" key="5">
    <source>
        <dbReference type="ARBA" id="ARBA00031395"/>
    </source>
</evidence>
<gene>
    <name evidence="9" type="ORF">UFOPK1827_00362</name>
</gene>
<dbReference type="PIRSF" id="PIRSF006487">
    <property type="entry name" value="GcvT"/>
    <property type="match status" value="1"/>
</dbReference>
<dbReference type="GO" id="GO:0004047">
    <property type="term" value="F:aminomethyltransferase activity"/>
    <property type="evidence" value="ECO:0007669"/>
    <property type="project" value="UniProtKB-EC"/>
</dbReference>
<name>A0A6J6G959_9ZZZZ</name>
<evidence type="ECO:0000256" key="6">
    <source>
        <dbReference type="ARBA" id="ARBA00047665"/>
    </source>
</evidence>
<keyword evidence="3" id="KW-0032">Aminotransferase</keyword>
<evidence type="ECO:0000256" key="4">
    <source>
        <dbReference type="ARBA" id="ARBA00022679"/>
    </source>
</evidence>
<dbReference type="GO" id="GO:0008483">
    <property type="term" value="F:transaminase activity"/>
    <property type="evidence" value="ECO:0007669"/>
    <property type="project" value="UniProtKB-KW"/>
</dbReference>
<sequence length="360" mass="38246">MTDRLSPLDQVHRSIGAKMVPFGGWDMPLSYADGTLAEHRACRHGAVVFDVSHLGTVRVSGPDAFEVLQRAFTNDLNRVAPGRAQYTHLLDPDDASVVDDIIIWWVDSETFDVMPNASNTDRVTGALEQIVMNMDGTTIDAGDITSERAILAVQGPQARTLLANVDSAIASVARFDVRRLDWQGVSVVVAGTGYTGEDGVEIAVPTSHAAELWTAITNAGITPAGLGARDTLRLEAGLPLHGHELGAGITSLQAGLGWAVRFDKGQFRGSEALAAERDRGVARRLAGLVTEGRRPPREGSPVLRDGSVVGEVTSGNFSPELGHGIALAFLPPDAAVGDHFKIDVRGTLLDATVVKPPFVR</sequence>
<dbReference type="Pfam" id="PF08669">
    <property type="entry name" value="GCV_T_C"/>
    <property type="match status" value="1"/>
</dbReference>
<dbReference type="InterPro" id="IPR013977">
    <property type="entry name" value="GcvT_C"/>
</dbReference>
<dbReference type="Gene3D" id="3.30.1360.120">
    <property type="entry name" value="Probable tRNA modification gtpase trme, domain 1"/>
    <property type="match status" value="1"/>
</dbReference>
<dbReference type="NCBIfam" id="NF001567">
    <property type="entry name" value="PRK00389.1"/>
    <property type="match status" value="1"/>
</dbReference>
<feature type="domain" description="GCVT N-terminal" evidence="7">
    <location>
        <begin position="9"/>
        <end position="264"/>
    </location>
</feature>
<dbReference type="PANTHER" id="PTHR43757">
    <property type="entry name" value="AMINOMETHYLTRANSFERASE"/>
    <property type="match status" value="1"/>
</dbReference>
<dbReference type="SUPFAM" id="SSF101790">
    <property type="entry name" value="Aminomethyltransferase beta-barrel domain"/>
    <property type="match status" value="1"/>
</dbReference>
<evidence type="ECO:0000256" key="3">
    <source>
        <dbReference type="ARBA" id="ARBA00022576"/>
    </source>
</evidence>
<dbReference type="AlphaFoldDB" id="A0A6J6G959"/>
<dbReference type="InterPro" id="IPR027266">
    <property type="entry name" value="TrmE/GcvT-like"/>
</dbReference>
<dbReference type="InterPro" id="IPR006223">
    <property type="entry name" value="GcvT"/>
</dbReference>
<dbReference type="InterPro" id="IPR028896">
    <property type="entry name" value="GcvT/YgfZ/DmdA"/>
</dbReference>
<organism evidence="9">
    <name type="scientific">freshwater metagenome</name>
    <dbReference type="NCBI Taxonomy" id="449393"/>
    <lineage>
        <taxon>unclassified sequences</taxon>
        <taxon>metagenomes</taxon>
        <taxon>ecological metagenomes</taxon>
    </lineage>
</organism>
<dbReference type="GO" id="GO:0005960">
    <property type="term" value="C:glycine cleavage complex"/>
    <property type="evidence" value="ECO:0007669"/>
    <property type="project" value="InterPro"/>
</dbReference>
<dbReference type="NCBIfam" id="TIGR00528">
    <property type="entry name" value="gcvT"/>
    <property type="match status" value="1"/>
</dbReference>
<comment type="catalytic activity">
    <reaction evidence="6">
        <text>N(6)-[(R)-S(8)-aminomethyldihydrolipoyl]-L-lysyl-[protein] + (6S)-5,6,7,8-tetrahydrofolate = N(6)-[(R)-dihydrolipoyl]-L-lysyl-[protein] + (6R)-5,10-methylene-5,6,7,8-tetrahydrofolate + NH4(+)</text>
        <dbReference type="Rhea" id="RHEA:16945"/>
        <dbReference type="Rhea" id="RHEA-COMP:10475"/>
        <dbReference type="Rhea" id="RHEA-COMP:10492"/>
        <dbReference type="ChEBI" id="CHEBI:15636"/>
        <dbReference type="ChEBI" id="CHEBI:28938"/>
        <dbReference type="ChEBI" id="CHEBI:57453"/>
        <dbReference type="ChEBI" id="CHEBI:83100"/>
        <dbReference type="ChEBI" id="CHEBI:83143"/>
        <dbReference type="EC" id="2.1.2.10"/>
    </reaction>
</comment>
<evidence type="ECO:0000256" key="2">
    <source>
        <dbReference type="ARBA" id="ARBA00012616"/>
    </source>
</evidence>
<feature type="domain" description="Aminomethyltransferase C-terminal" evidence="8">
    <location>
        <begin position="283"/>
        <end position="359"/>
    </location>
</feature>
<comment type="similarity">
    <text evidence="1">Belongs to the GcvT family.</text>
</comment>
<dbReference type="InterPro" id="IPR029043">
    <property type="entry name" value="GcvT/YgfZ_C"/>
</dbReference>
<protein>
    <recommendedName>
        <fullName evidence="2">aminomethyltransferase</fullName>
        <ecNumber evidence="2">2.1.2.10</ecNumber>
    </recommendedName>
    <alternativeName>
        <fullName evidence="5">Glycine cleavage system T protein</fullName>
    </alternativeName>
</protein>
<dbReference type="EMBL" id="CAEZUO010000009">
    <property type="protein sequence ID" value="CAB4597731.1"/>
    <property type="molecule type" value="Genomic_DNA"/>
</dbReference>
<evidence type="ECO:0000259" key="7">
    <source>
        <dbReference type="Pfam" id="PF01571"/>
    </source>
</evidence>
<dbReference type="Pfam" id="PF01571">
    <property type="entry name" value="GCV_T"/>
    <property type="match status" value="1"/>
</dbReference>
<keyword evidence="4" id="KW-0808">Transferase</keyword>
<dbReference type="GO" id="GO:0006546">
    <property type="term" value="P:glycine catabolic process"/>
    <property type="evidence" value="ECO:0007669"/>
    <property type="project" value="InterPro"/>
</dbReference>
<proteinExistence type="inferred from homology"/>
<dbReference type="PANTHER" id="PTHR43757:SF2">
    <property type="entry name" value="AMINOMETHYLTRANSFERASE, MITOCHONDRIAL"/>
    <property type="match status" value="1"/>
</dbReference>
<evidence type="ECO:0000313" key="9">
    <source>
        <dbReference type="EMBL" id="CAB4597731.1"/>
    </source>
</evidence>
<dbReference type="SUPFAM" id="SSF103025">
    <property type="entry name" value="Folate-binding domain"/>
    <property type="match status" value="1"/>
</dbReference>
<dbReference type="EC" id="2.1.2.10" evidence="2"/>